<keyword evidence="1" id="KW-0472">Membrane</keyword>
<feature type="transmembrane region" description="Helical" evidence="1">
    <location>
        <begin position="24"/>
        <end position="44"/>
    </location>
</feature>
<dbReference type="EMBL" id="JAROCY010000005">
    <property type="protein sequence ID" value="MDF8332969.1"/>
    <property type="molecule type" value="Genomic_DNA"/>
</dbReference>
<evidence type="ECO:0000313" key="2">
    <source>
        <dbReference type="EMBL" id="MDF8332969.1"/>
    </source>
</evidence>
<feature type="transmembrane region" description="Helical" evidence="1">
    <location>
        <begin position="72"/>
        <end position="92"/>
    </location>
</feature>
<accession>A0ABT6CGB3</accession>
<name>A0ABT6CGB3_9SPHN</name>
<proteinExistence type="predicted"/>
<comment type="caution">
    <text evidence="2">The sequence shown here is derived from an EMBL/GenBank/DDBJ whole genome shotgun (WGS) entry which is preliminary data.</text>
</comment>
<feature type="transmembrane region" description="Helical" evidence="1">
    <location>
        <begin position="145"/>
        <end position="168"/>
    </location>
</feature>
<keyword evidence="3" id="KW-1185">Reference proteome</keyword>
<dbReference type="Proteomes" id="UP001222770">
    <property type="component" value="Unassembled WGS sequence"/>
</dbReference>
<dbReference type="RefSeq" id="WP_277276182.1">
    <property type="nucleotide sequence ID" value="NZ_JAROCY010000005.1"/>
</dbReference>
<feature type="transmembrane region" description="Helical" evidence="1">
    <location>
        <begin position="113"/>
        <end position="139"/>
    </location>
</feature>
<evidence type="ECO:0000313" key="3">
    <source>
        <dbReference type="Proteomes" id="UP001222770"/>
    </source>
</evidence>
<feature type="transmembrane region" description="Helical" evidence="1">
    <location>
        <begin position="189"/>
        <end position="214"/>
    </location>
</feature>
<sequence>MTPKLDASAAWKSATTMVSANREVLVAIAGVFFVLPALLGAVLLPKPAFTPGMDDQQMAEAILRFYGDSGPVLLLLSLPLIVGFMAMLKVMLDPARPTVGATLMDCLRLLPSYLGAHILSTLALSFGWLIIASVLILLLPPLLAVPISVLAMTWPMSRVMLVAPEIAVRRVRNPITAIRSSIRDTRGAYLSVLLYFGPAFTLFFIAYGLVMIFVGVVLVQTTEGETQRLLSEGVVGLLFALGYTYFAAMIASVWRQLAAPVEGEFSAFD</sequence>
<gene>
    <name evidence="2" type="ORF">POM99_07140</name>
</gene>
<keyword evidence="1" id="KW-1133">Transmembrane helix</keyword>
<organism evidence="2 3">
    <name type="scientific">Novosphingobium cyanobacteriorum</name>
    <dbReference type="NCBI Taxonomy" id="3024215"/>
    <lineage>
        <taxon>Bacteria</taxon>
        <taxon>Pseudomonadati</taxon>
        <taxon>Pseudomonadota</taxon>
        <taxon>Alphaproteobacteria</taxon>
        <taxon>Sphingomonadales</taxon>
        <taxon>Sphingomonadaceae</taxon>
        <taxon>Novosphingobium</taxon>
    </lineage>
</organism>
<evidence type="ECO:0008006" key="4">
    <source>
        <dbReference type="Google" id="ProtNLM"/>
    </source>
</evidence>
<keyword evidence="1" id="KW-0812">Transmembrane</keyword>
<evidence type="ECO:0000256" key="1">
    <source>
        <dbReference type="SAM" id="Phobius"/>
    </source>
</evidence>
<reference evidence="2 3" key="1">
    <citation type="submission" date="2023-03" db="EMBL/GenBank/DDBJ databases">
        <title>Novosphingobium cyanobacteriorum sp. nov., isolated from a eutrophic reservoir during the Microcystis bloom period.</title>
        <authorList>
            <person name="Kang M."/>
            <person name="Le V."/>
            <person name="Ko S.-R."/>
            <person name="Lee S.-A."/>
            <person name="Ahn C.-Y."/>
        </authorList>
    </citation>
    <scope>NUCLEOTIDE SEQUENCE [LARGE SCALE GENOMIC DNA]</scope>
    <source>
        <strain evidence="2 3">HBC54</strain>
    </source>
</reference>
<feature type="transmembrane region" description="Helical" evidence="1">
    <location>
        <begin position="234"/>
        <end position="254"/>
    </location>
</feature>
<protein>
    <recommendedName>
        <fullName evidence="4">Glycerophosphoryl diester phosphodiesterase membrane domain-containing protein</fullName>
    </recommendedName>
</protein>